<organism evidence="2 3">
    <name type="scientific">Malassezia nana</name>
    <dbReference type="NCBI Taxonomy" id="180528"/>
    <lineage>
        <taxon>Eukaryota</taxon>
        <taxon>Fungi</taxon>
        <taxon>Dikarya</taxon>
        <taxon>Basidiomycota</taxon>
        <taxon>Ustilaginomycotina</taxon>
        <taxon>Malasseziomycetes</taxon>
        <taxon>Malasseziales</taxon>
        <taxon>Malasseziaceae</taxon>
        <taxon>Malassezia</taxon>
    </lineage>
</organism>
<sequence length="64" mass="6590">MSATTPQQVYVQQVTPQQSVMSKLGMGAVMGSLVGLTIGFIGGGFQILRYVGAAHPVADPARVA</sequence>
<dbReference type="EMBL" id="CP119896">
    <property type="protein sequence ID" value="WFD27794.1"/>
    <property type="molecule type" value="Genomic_DNA"/>
</dbReference>
<feature type="transmembrane region" description="Helical" evidence="1">
    <location>
        <begin position="24"/>
        <end position="45"/>
    </location>
</feature>
<name>A0AAF0END2_9BASI</name>
<dbReference type="AlphaFoldDB" id="A0AAF0END2"/>
<evidence type="ECO:0008006" key="4">
    <source>
        <dbReference type="Google" id="ProtNLM"/>
    </source>
</evidence>
<keyword evidence="3" id="KW-1185">Reference proteome</keyword>
<dbReference type="Pfam" id="PF10247">
    <property type="entry name" value="Romo1"/>
    <property type="match status" value="1"/>
</dbReference>
<keyword evidence="1" id="KW-0812">Transmembrane</keyword>
<dbReference type="Proteomes" id="UP001213623">
    <property type="component" value="Chromosome 5"/>
</dbReference>
<proteinExistence type="predicted"/>
<reference evidence="2" key="1">
    <citation type="submission" date="2023-03" db="EMBL/GenBank/DDBJ databases">
        <title>Mating type loci evolution in Malassezia.</title>
        <authorList>
            <person name="Coelho M.A."/>
        </authorList>
    </citation>
    <scope>NUCLEOTIDE SEQUENCE</scope>
    <source>
        <strain evidence="2">CBS 9557</strain>
    </source>
</reference>
<keyword evidence="1" id="KW-1133">Transmembrane helix</keyword>
<protein>
    <recommendedName>
        <fullName evidence="4">Reactive oxygen species modulator 1</fullName>
    </recommendedName>
</protein>
<dbReference type="InterPro" id="IPR018450">
    <property type="entry name" value="Romo1/Mgr2"/>
</dbReference>
<evidence type="ECO:0000313" key="2">
    <source>
        <dbReference type="EMBL" id="WFD27794.1"/>
    </source>
</evidence>
<evidence type="ECO:0000256" key="1">
    <source>
        <dbReference type="SAM" id="Phobius"/>
    </source>
</evidence>
<gene>
    <name evidence="2" type="ORF">MNAN1_002799</name>
</gene>
<keyword evidence="1" id="KW-0472">Membrane</keyword>
<evidence type="ECO:0000313" key="3">
    <source>
        <dbReference type="Proteomes" id="UP001213623"/>
    </source>
</evidence>
<accession>A0AAF0END2</accession>